<evidence type="ECO:0000259" key="8">
    <source>
        <dbReference type="Pfam" id="PF03458"/>
    </source>
</evidence>
<evidence type="ECO:0000256" key="3">
    <source>
        <dbReference type="ARBA" id="ARBA00022475"/>
    </source>
</evidence>
<evidence type="ECO:0000313" key="10">
    <source>
        <dbReference type="Proteomes" id="UP001142444"/>
    </source>
</evidence>
<feature type="transmembrane region" description="Helical" evidence="7">
    <location>
        <begin position="14"/>
        <end position="36"/>
    </location>
</feature>
<feature type="domain" description="Glycine transporter" evidence="8">
    <location>
        <begin position="19"/>
        <end position="93"/>
    </location>
</feature>
<sequence>MTNLFDSLLPTQPWSFLFIQDLIGTIVFAVSGAMAARQHKMDIFGMFILAFVTGVGGGTLRDVMIGSTPVFWMKQPIYVLMITLAVILTAVFRNKISKKEWQTGLLIFDAIGLGVFTVIGVQKGLDFGLHPCIAIALGGMTGCFGGVIRDILRNEVPIVLQKEVYVTASLVGGVIFVLFYSAGVESRWVDIATVSTVILIRLLAIRFNLHLPRI</sequence>
<comment type="caution">
    <text evidence="9">The sequence shown here is derived from an EMBL/GenBank/DDBJ whole genome shotgun (WGS) entry which is preliminary data.</text>
</comment>
<comment type="similarity">
    <text evidence="2">Belongs to the UPF0126 family.</text>
</comment>
<dbReference type="KEGG" id="aeu:ACEE_06445"/>
<dbReference type="GO" id="GO:0005886">
    <property type="term" value="C:plasma membrane"/>
    <property type="evidence" value="ECO:0007669"/>
    <property type="project" value="UniProtKB-SubCell"/>
</dbReference>
<dbReference type="InterPro" id="IPR005115">
    <property type="entry name" value="Gly_transporter"/>
</dbReference>
<keyword evidence="5 7" id="KW-1133">Transmembrane helix</keyword>
<evidence type="ECO:0000313" key="9">
    <source>
        <dbReference type="EMBL" id="MDE8033852.1"/>
    </source>
</evidence>
<organism evidence="9 10">
    <name type="scientific">Actinobacillus equuli subsp. equuli</name>
    <dbReference type="NCBI Taxonomy" id="202947"/>
    <lineage>
        <taxon>Bacteria</taxon>
        <taxon>Pseudomonadati</taxon>
        <taxon>Pseudomonadota</taxon>
        <taxon>Gammaproteobacteria</taxon>
        <taxon>Pasteurellales</taxon>
        <taxon>Pasteurellaceae</taxon>
        <taxon>Actinobacillus</taxon>
    </lineage>
</organism>
<evidence type="ECO:0000256" key="6">
    <source>
        <dbReference type="ARBA" id="ARBA00023136"/>
    </source>
</evidence>
<dbReference type="PANTHER" id="PTHR30506:SF3">
    <property type="entry name" value="UPF0126 INNER MEMBRANE PROTEIN YADS-RELATED"/>
    <property type="match status" value="1"/>
</dbReference>
<feature type="transmembrane region" description="Helical" evidence="7">
    <location>
        <begin position="188"/>
        <end position="209"/>
    </location>
</feature>
<name>A0A0A7MKX2_ACTEU</name>
<dbReference type="EMBL" id="JAPHVQ010000001">
    <property type="protein sequence ID" value="MDE8033852.1"/>
    <property type="molecule type" value="Genomic_DNA"/>
</dbReference>
<feature type="transmembrane region" description="Helical" evidence="7">
    <location>
        <begin position="43"/>
        <end position="60"/>
    </location>
</feature>
<gene>
    <name evidence="9" type="ORF">OQ257_01530</name>
</gene>
<dbReference type="RefSeq" id="WP_039197488.1">
    <property type="nucleotide sequence ID" value="NZ_CBCRTM010000001.1"/>
</dbReference>
<evidence type="ECO:0000256" key="7">
    <source>
        <dbReference type="SAM" id="Phobius"/>
    </source>
</evidence>
<keyword evidence="4 7" id="KW-0812">Transmembrane</keyword>
<dbReference type="GeneID" id="92743147"/>
<dbReference type="AlphaFoldDB" id="A0A0A7MKX2"/>
<feature type="domain" description="Glycine transporter" evidence="8">
    <location>
        <begin position="107"/>
        <end position="180"/>
    </location>
</feature>
<evidence type="ECO:0000256" key="4">
    <source>
        <dbReference type="ARBA" id="ARBA00022692"/>
    </source>
</evidence>
<proteinExistence type="inferred from homology"/>
<keyword evidence="3" id="KW-1003">Cell membrane</keyword>
<feature type="transmembrane region" description="Helical" evidence="7">
    <location>
        <begin position="72"/>
        <end position="92"/>
    </location>
</feature>
<comment type="subcellular location">
    <subcellularLocation>
        <location evidence="1">Cell membrane</location>
        <topology evidence="1">Multi-pass membrane protein</topology>
    </subcellularLocation>
</comment>
<dbReference type="Pfam" id="PF03458">
    <property type="entry name" value="Gly_transporter"/>
    <property type="match status" value="2"/>
</dbReference>
<dbReference type="PANTHER" id="PTHR30506">
    <property type="entry name" value="INNER MEMBRANE PROTEIN"/>
    <property type="match status" value="1"/>
</dbReference>
<keyword evidence="6 7" id="KW-0472">Membrane</keyword>
<feature type="transmembrane region" description="Helical" evidence="7">
    <location>
        <begin position="164"/>
        <end position="182"/>
    </location>
</feature>
<evidence type="ECO:0000256" key="1">
    <source>
        <dbReference type="ARBA" id="ARBA00004651"/>
    </source>
</evidence>
<accession>A0A0A7MKX2</accession>
<reference evidence="9" key="1">
    <citation type="submission" date="2022-11" db="EMBL/GenBank/DDBJ databases">
        <authorList>
            <person name="Kamali M."/>
            <person name="Peak L."/>
            <person name="Go Y.Y."/>
            <person name="Balasuriya U.B.R."/>
            <person name="Carossino M."/>
        </authorList>
    </citation>
    <scope>NUCLEOTIDE SEQUENCE</scope>
    <source>
        <strain evidence="9">4524</strain>
    </source>
</reference>
<evidence type="ECO:0000256" key="2">
    <source>
        <dbReference type="ARBA" id="ARBA00008193"/>
    </source>
</evidence>
<feature type="transmembrane region" description="Helical" evidence="7">
    <location>
        <begin position="127"/>
        <end position="152"/>
    </location>
</feature>
<keyword evidence="10" id="KW-1185">Reference proteome</keyword>
<protein>
    <submittedName>
        <fullName evidence="9">Trimeric intracellular cation channel family protein</fullName>
    </submittedName>
</protein>
<reference evidence="9" key="2">
    <citation type="journal article" date="2023" name="Pathogens">
        <title>Pathological Features and Genomic Characterization of an Actinobacillus equuli subsp. equuli Bearing Unique Virulence-Associated Genes from an Adult Horse with Pleuropneumonia.</title>
        <authorList>
            <person name="Kamali M."/>
            <person name="Carossino M."/>
            <person name="Del Piero F."/>
            <person name="Peak L."/>
            <person name="Mitchell M.S."/>
            <person name="Willette J."/>
            <person name="Baker R."/>
            <person name="Li F."/>
            <person name="Kenez A."/>
            <person name="Balasuriya U.B.R."/>
            <person name="Go Y.Y."/>
        </authorList>
    </citation>
    <scope>NUCLEOTIDE SEQUENCE</scope>
    <source>
        <strain evidence="9">4524</strain>
    </source>
</reference>
<feature type="transmembrane region" description="Helical" evidence="7">
    <location>
        <begin position="104"/>
        <end position="121"/>
    </location>
</feature>
<dbReference type="Proteomes" id="UP001142444">
    <property type="component" value="Unassembled WGS sequence"/>
</dbReference>
<evidence type="ECO:0000256" key="5">
    <source>
        <dbReference type="ARBA" id="ARBA00022989"/>
    </source>
</evidence>